<dbReference type="GO" id="GO:0000049">
    <property type="term" value="F:tRNA binding"/>
    <property type="evidence" value="ECO:0007669"/>
    <property type="project" value="UniProtKB-UniRule"/>
</dbReference>
<dbReference type="PANTHER" id="PTHR10947:SF0">
    <property type="entry name" value="PHENYLALANINE--TRNA LIGASE BETA SUBUNIT"/>
    <property type="match status" value="1"/>
</dbReference>
<evidence type="ECO:0000256" key="14">
    <source>
        <dbReference type="ARBA" id="ARBA00049255"/>
    </source>
</evidence>
<evidence type="ECO:0000256" key="16">
    <source>
        <dbReference type="PROSITE-ProRule" id="PRU00209"/>
    </source>
</evidence>
<dbReference type="SMART" id="SM00873">
    <property type="entry name" value="B3_4"/>
    <property type="match status" value="1"/>
</dbReference>
<keyword evidence="9 15" id="KW-0067">ATP-binding</keyword>
<protein>
    <recommendedName>
        <fullName evidence="15">Phenylalanine--tRNA ligase beta subunit</fullName>
        <ecNumber evidence="15">6.1.1.20</ecNumber>
    </recommendedName>
    <alternativeName>
        <fullName evidence="15">Phenylalanyl-tRNA synthetase beta subunit</fullName>
        <shortName evidence="15">PheRS</shortName>
    </alternativeName>
</protein>
<feature type="domain" description="TRNA-binding" evidence="17">
    <location>
        <begin position="39"/>
        <end position="149"/>
    </location>
</feature>
<comment type="subunit">
    <text evidence="3 15">Tetramer of two alpha and two beta subunits.</text>
</comment>
<dbReference type="RefSeq" id="WP_137099680.1">
    <property type="nucleotide sequence ID" value="NZ_CP039865.1"/>
</dbReference>
<dbReference type="KEGG" id="paqt:E8L99_11595"/>
<evidence type="ECO:0000256" key="4">
    <source>
        <dbReference type="ARBA" id="ARBA00022490"/>
    </source>
</evidence>
<dbReference type="SUPFAM" id="SSF55681">
    <property type="entry name" value="Class II aaRS and biotin synthetases"/>
    <property type="match status" value="1"/>
</dbReference>
<dbReference type="NCBIfam" id="TIGR00472">
    <property type="entry name" value="pheT_bact"/>
    <property type="match status" value="1"/>
</dbReference>
<dbReference type="InterPro" id="IPR045864">
    <property type="entry name" value="aa-tRNA-synth_II/BPL/LPL"/>
</dbReference>
<dbReference type="InterPro" id="IPR009061">
    <property type="entry name" value="DNA-bd_dom_put_sf"/>
</dbReference>
<dbReference type="GO" id="GO:0000287">
    <property type="term" value="F:magnesium ion binding"/>
    <property type="evidence" value="ECO:0007669"/>
    <property type="project" value="UniProtKB-UniRule"/>
</dbReference>
<dbReference type="Pfam" id="PF03483">
    <property type="entry name" value="B3_4"/>
    <property type="match status" value="1"/>
</dbReference>
<evidence type="ECO:0000256" key="5">
    <source>
        <dbReference type="ARBA" id="ARBA00022555"/>
    </source>
</evidence>
<dbReference type="HAMAP" id="MF_00283">
    <property type="entry name" value="Phe_tRNA_synth_beta1"/>
    <property type="match status" value="1"/>
</dbReference>
<keyword evidence="4 15" id="KW-0963">Cytoplasm</keyword>
<dbReference type="InterPro" id="IPR033714">
    <property type="entry name" value="tRNA_bind_bactPheRS"/>
</dbReference>
<keyword evidence="5 16" id="KW-0820">tRNA-binding</keyword>
<dbReference type="InterPro" id="IPR020825">
    <property type="entry name" value="Phe-tRNA_synthase-like_B3/B4"/>
</dbReference>
<dbReference type="Pfam" id="PF03147">
    <property type="entry name" value="FDX-ACB"/>
    <property type="match status" value="1"/>
</dbReference>
<dbReference type="EMBL" id="CP039865">
    <property type="protein sequence ID" value="QCK86349.1"/>
    <property type="molecule type" value="Genomic_DNA"/>
</dbReference>
<keyword evidence="11 16" id="KW-0694">RNA-binding</keyword>
<comment type="catalytic activity">
    <reaction evidence="14 15">
        <text>tRNA(Phe) + L-phenylalanine + ATP = L-phenylalanyl-tRNA(Phe) + AMP + diphosphate + H(+)</text>
        <dbReference type="Rhea" id="RHEA:19413"/>
        <dbReference type="Rhea" id="RHEA-COMP:9668"/>
        <dbReference type="Rhea" id="RHEA-COMP:9699"/>
        <dbReference type="ChEBI" id="CHEBI:15378"/>
        <dbReference type="ChEBI" id="CHEBI:30616"/>
        <dbReference type="ChEBI" id="CHEBI:33019"/>
        <dbReference type="ChEBI" id="CHEBI:58095"/>
        <dbReference type="ChEBI" id="CHEBI:78442"/>
        <dbReference type="ChEBI" id="CHEBI:78531"/>
        <dbReference type="ChEBI" id="CHEBI:456215"/>
        <dbReference type="EC" id="6.1.1.20"/>
    </reaction>
</comment>
<keyword evidence="21" id="KW-1185">Reference proteome</keyword>
<evidence type="ECO:0000256" key="8">
    <source>
        <dbReference type="ARBA" id="ARBA00022741"/>
    </source>
</evidence>
<dbReference type="SMART" id="SM00874">
    <property type="entry name" value="B5"/>
    <property type="match status" value="1"/>
</dbReference>
<dbReference type="InterPro" id="IPR002547">
    <property type="entry name" value="tRNA-bd_dom"/>
</dbReference>
<evidence type="ECO:0000256" key="2">
    <source>
        <dbReference type="ARBA" id="ARBA00008653"/>
    </source>
</evidence>
<evidence type="ECO:0000259" key="17">
    <source>
        <dbReference type="PROSITE" id="PS50886"/>
    </source>
</evidence>
<evidence type="ECO:0000313" key="21">
    <source>
        <dbReference type="Proteomes" id="UP000298588"/>
    </source>
</evidence>
<dbReference type="InterPro" id="IPR041616">
    <property type="entry name" value="PheRS_beta_core"/>
</dbReference>
<dbReference type="SUPFAM" id="SSF50249">
    <property type="entry name" value="Nucleic acid-binding proteins"/>
    <property type="match status" value="1"/>
</dbReference>
<keyword evidence="13 15" id="KW-0030">Aminoacyl-tRNA synthetase</keyword>
<gene>
    <name evidence="15" type="primary">pheT</name>
    <name evidence="20" type="ORF">E8L99_11595</name>
</gene>
<dbReference type="FunFam" id="2.40.50.140:FF:000045">
    <property type="entry name" value="Phenylalanine--tRNA ligase beta subunit"/>
    <property type="match status" value="1"/>
</dbReference>
<dbReference type="PROSITE" id="PS51447">
    <property type="entry name" value="FDX_ACB"/>
    <property type="match status" value="1"/>
</dbReference>
<dbReference type="Pfam" id="PF17759">
    <property type="entry name" value="tRNA_synthFbeta"/>
    <property type="match status" value="1"/>
</dbReference>
<comment type="similarity">
    <text evidence="2 15">Belongs to the phenylalanyl-tRNA synthetase beta subunit family. Type 1 subfamily.</text>
</comment>
<dbReference type="Gene3D" id="3.30.930.10">
    <property type="entry name" value="Bira Bifunctional Protein, Domain 2"/>
    <property type="match status" value="1"/>
</dbReference>
<evidence type="ECO:0000256" key="1">
    <source>
        <dbReference type="ARBA" id="ARBA00004496"/>
    </source>
</evidence>
<evidence type="ECO:0000259" key="19">
    <source>
        <dbReference type="PROSITE" id="PS51483"/>
    </source>
</evidence>
<evidence type="ECO:0000256" key="10">
    <source>
        <dbReference type="ARBA" id="ARBA00022842"/>
    </source>
</evidence>
<dbReference type="Pfam" id="PF01588">
    <property type="entry name" value="tRNA_bind"/>
    <property type="match status" value="1"/>
</dbReference>
<dbReference type="Gene3D" id="3.30.56.10">
    <property type="match status" value="2"/>
</dbReference>
<keyword evidence="7 15" id="KW-0479">Metal-binding</keyword>
<organism evidence="20 21">
    <name type="scientific">Phreatobacter aquaticus</name>
    <dbReference type="NCBI Taxonomy" id="2570229"/>
    <lineage>
        <taxon>Bacteria</taxon>
        <taxon>Pseudomonadati</taxon>
        <taxon>Pseudomonadota</taxon>
        <taxon>Alphaproteobacteria</taxon>
        <taxon>Hyphomicrobiales</taxon>
        <taxon>Phreatobacteraceae</taxon>
        <taxon>Phreatobacter</taxon>
    </lineage>
</organism>
<dbReference type="PROSITE" id="PS50886">
    <property type="entry name" value="TRBD"/>
    <property type="match status" value="1"/>
</dbReference>
<dbReference type="EC" id="6.1.1.20" evidence="15"/>
<dbReference type="GO" id="GO:0005524">
    <property type="term" value="F:ATP binding"/>
    <property type="evidence" value="ECO:0007669"/>
    <property type="project" value="UniProtKB-UniRule"/>
</dbReference>
<feature type="binding site" evidence="15">
    <location>
        <position position="462"/>
    </location>
    <ligand>
        <name>Mg(2+)</name>
        <dbReference type="ChEBI" id="CHEBI:18420"/>
        <note>shared with alpha subunit</note>
    </ligand>
</feature>
<feature type="domain" description="FDX-ACB" evidence="18">
    <location>
        <begin position="711"/>
        <end position="804"/>
    </location>
</feature>
<accession>A0A4D7QKX4</accession>
<feature type="binding site" evidence="15">
    <location>
        <position position="465"/>
    </location>
    <ligand>
        <name>Mg(2+)</name>
        <dbReference type="ChEBI" id="CHEBI:18420"/>
        <note>shared with alpha subunit</note>
    </ligand>
</feature>
<evidence type="ECO:0000259" key="18">
    <source>
        <dbReference type="PROSITE" id="PS51447"/>
    </source>
</evidence>
<dbReference type="GO" id="GO:0006432">
    <property type="term" value="P:phenylalanyl-tRNA aminoacylation"/>
    <property type="evidence" value="ECO:0007669"/>
    <property type="project" value="UniProtKB-UniRule"/>
</dbReference>
<evidence type="ECO:0000256" key="11">
    <source>
        <dbReference type="ARBA" id="ARBA00022884"/>
    </source>
</evidence>
<evidence type="ECO:0000256" key="3">
    <source>
        <dbReference type="ARBA" id="ARBA00011209"/>
    </source>
</evidence>
<dbReference type="PROSITE" id="PS51483">
    <property type="entry name" value="B5"/>
    <property type="match status" value="1"/>
</dbReference>
<dbReference type="InterPro" id="IPR036690">
    <property type="entry name" value="Fdx_antiC-bd_sf"/>
</dbReference>
<feature type="domain" description="B5" evidence="19">
    <location>
        <begin position="403"/>
        <end position="478"/>
    </location>
</feature>
<dbReference type="SUPFAM" id="SSF46955">
    <property type="entry name" value="Putative DNA-binding domain"/>
    <property type="match status" value="1"/>
</dbReference>
<dbReference type="SUPFAM" id="SSF56037">
    <property type="entry name" value="PheT/TilS domain"/>
    <property type="match status" value="1"/>
</dbReference>
<keyword evidence="10 15" id="KW-0460">Magnesium</keyword>
<dbReference type="PANTHER" id="PTHR10947">
    <property type="entry name" value="PHENYLALANYL-TRNA SYNTHETASE BETA CHAIN AND LEUCINE-RICH REPEAT-CONTAINING PROTEIN 47"/>
    <property type="match status" value="1"/>
</dbReference>
<dbReference type="Gene3D" id="3.30.70.380">
    <property type="entry name" value="Ferrodoxin-fold anticodon-binding domain"/>
    <property type="match status" value="1"/>
</dbReference>
<dbReference type="GO" id="GO:0004826">
    <property type="term" value="F:phenylalanine-tRNA ligase activity"/>
    <property type="evidence" value="ECO:0007669"/>
    <property type="project" value="UniProtKB-UniRule"/>
</dbReference>
<dbReference type="GO" id="GO:0009328">
    <property type="term" value="C:phenylalanine-tRNA ligase complex"/>
    <property type="evidence" value="ECO:0007669"/>
    <property type="project" value="TreeGrafter"/>
</dbReference>
<dbReference type="CDD" id="cd00769">
    <property type="entry name" value="PheRS_beta_core"/>
    <property type="match status" value="1"/>
</dbReference>
<comment type="cofactor">
    <cofactor evidence="15">
        <name>Mg(2+)</name>
        <dbReference type="ChEBI" id="CHEBI:18420"/>
    </cofactor>
    <text evidence="15">Binds 2 magnesium ions per tetramer.</text>
</comment>
<comment type="subcellular location">
    <subcellularLocation>
        <location evidence="1 15">Cytoplasm</location>
    </subcellularLocation>
</comment>
<evidence type="ECO:0000256" key="15">
    <source>
        <dbReference type="HAMAP-Rule" id="MF_00283"/>
    </source>
</evidence>
<dbReference type="InterPro" id="IPR005146">
    <property type="entry name" value="B3/B4_tRNA-bd"/>
</dbReference>
<evidence type="ECO:0000313" key="20">
    <source>
        <dbReference type="EMBL" id="QCK86349.1"/>
    </source>
</evidence>
<dbReference type="Gene3D" id="2.40.50.140">
    <property type="entry name" value="Nucleic acid-binding proteins"/>
    <property type="match status" value="1"/>
</dbReference>
<dbReference type="CDD" id="cd02796">
    <property type="entry name" value="tRNA_bind_bactPheRS"/>
    <property type="match status" value="1"/>
</dbReference>
<dbReference type="InterPro" id="IPR004532">
    <property type="entry name" value="Phe-tRNA-ligase_IIc_bsu_bact"/>
</dbReference>
<feature type="binding site" evidence="15">
    <location>
        <position position="466"/>
    </location>
    <ligand>
        <name>Mg(2+)</name>
        <dbReference type="ChEBI" id="CHEBI:18420"/>
        <note>shared with alpha subunit</note>
    </ligand>
</feature>
<dbReference type="NCBIfam" id="NF045760">
    <property type="entry name" value="YtpR"/>
    <property type="match status" value="1"/>
</dbReference>
<dbReference type="InterPro" id="IPR012340">
    <property type="entry name" value="NA-bd_OB-fold"/>
</dbReference>
<dbReference type="FunFam" id="3.30.70.380:FF:000001">
    <property type="entry name" value="Phenylalanine--tRNA ligase beta subunit"/>
    <property type="match status" value="1"/>
</dbReference>
<keyword evidence="6 15" id="KW-0436">Ligase</keyword>
<dbReference type="InterPro" id="IPR005147">
    <property type="entry name" value="tRNA_synthase_B5-dom"/>
</dbReference>
<evidence type="ECO:0000256" key="6">
    <source>
        <dbReference type="ARBA" id="ARBA00022598"/>
    </source>
</evidence>
<dbReference type="OrthoDB" id="9805455at2"/>
<dbReference type="Proteomes" id="UP000298588">
    <property type="component" value="Chromosome"/>
</dbReference>
<evidence type="ECO:0000256" key="9">
    <source>
        <dbReference type="ARBA" id="ARBA00022840"/>
    </source>
</evidence>
<feature type="binding site" evidence="15">
    <location>
        <position position="456"/>
    </location>
    <ligand>
        <name>Mg(2+)</name>
        <dbReference type="ChEBI" id="CHEBI:18420"/>
        <note>shared with alpha subunit</note>
    </ligand>
</feature>
<keyword evidence="12 15" id="KW-0648">Protein biosynthesis</keyword>
<dbReference type="SMART" id="SM00896">
    <property type="entry name" value="FDX-ACB"/>
    <property type="match status" value="1"/>
</dbReference>
<evidence type="ECO:0000256" key="13">
    <source>
        <dbReference type="ARBA" id="ARBA00023146"/>
    </source>
</evidence>
<dbReference type="InterPro" id="IPR045060">
    <property type="entry name" value="Phe-tRNA-ligase_IIc_bsu"/>
</dbReference>
<keyword evidence="8 15" id="KW-0547">Nucleotide-binding</keyword>
<dbReference type="SUPFAM" id="SSF54991">
    <property type="entry name" value="Anticodon-binding domain of PheRS"/>
    <property type="match status" value="1"/>
</dbReference>
<evidence type="ECO:0000256" key="7">
    <source>
        <dbReference type="ARBA" id="ARBA00022723"/>
    </source>
</evidence>
<proteinExistence type="inferred from homology"/>
<dbReference type="InterPro" id="IPR005121">
    <property type="entry name" value="Fdx_antiC-bd"/>
</dbReference>
<dbReference type="Pfam" id="PF03484">
    <property type="entry name" value="B5"/>
    <property type="match status" value="1"/>
</dbReference>
<dbReference type="Gene3D" id="3.50.40.10">
    <property type="entry name" value="Phenylalanyl-trna Synthetase, Chain B, domain 3"/>
    <property type="match status" value="1"/>
</dbReference>
<sequence>MKFTLSWLKDHLETDETLDSIVEALTRIGLEVEHVDDAGARLKDFTIAYVISAEQHPNADRLRVCMVDTGSGDPVQVVCGAPNARTGMKSVFSPPGTFIPGKKITLGVGTIRGVESRGMLCSAAELEISEDHDGIIDLPADAPVGERYADWAKLGDPVIEINLTPNRPDCTSIHGIARDLAAAGLGKLKHERAPHIEAKFPCPQKVELRFDGADKKFCPAFALRLVRGVKNGPSPEWLQRRLTAIGLRPINALVDITNYITFDRGRPLHVFDAKKVHGTLVVRRSAKGETVLGLDGRIYGFTGQETVIADDNGVESIAGVMGGEASGCDETTTDVLIESALWDPMDIARTGRNLGIITDARYRFERGVDPIYTVEGCDLATRMVMEFCGGEASELSLTGEIPEQNLIIHFPFHETKRLTGLDVSDRESRRILESLGFMVSGNGPSVKVAPPSWRPDVQGKADLAEEVMRIAGVDRVPSTPLDRGGTVPKPVLTPMQKRTRLAKRTLAARGMVEAVTWSFVSKANAEAFGGGQPELALANPIAADLSDMRPTLLAGLITSAQRNADRGFGDVALFEVGQIFRGDRPEDQQIAASGVRRGLARPAGTGRHWQGAGAADVFDAKADALAVLAAAGAPMAGIQVVAGGPAWFHPGRSGTFQMGPQNVFGWFGELHPTVLEALDVKGPIVAFELILDKIPAPKPKTSRAKPQLALSAFQPVERDFAFLVDRAVKAGDIVKAAQGVDKQLITGVSVFDIYEGKGIDETKKSVALSVVLQPRDKTLTDVEIEAVAAKVVAEVAKKTGATLRG</sequence>
<name>A0A4D7QKX4_9HYPH</name>
<evidence type="ECO:0000256" key="12">
    <source>
        <dbReference type="ARBA" id="ARBA00022917"/>
    </source>
</evidence>
<reference evidence="20 21" key="1">
    <citation type="submission" date="2019-04" db="EMBL/GenBank/DDBJ databases">
        <title>Phreatobacter aquaticus sp. nov.</title>
        <authorList>
            <person name="Choi A."/>
            <person name="Baek K."/>
        </authorList>
    </citation>
    <scope>NUCLEOTIDE SEQUENCE [LARGE SCALE GENOMIC DNA]</scope>
    <source>
        <strain evidence="20 21">NMCR1094</strain>
    </source>
</reference>
<dbReference type="AlphaFoldDB" id="A0A4D7QKX4"/>